<evidence type="ECO:0000256" key="1">
    <source>
        <dbReference type="SAM" id="Phobius"/>
    </source>
</evidence>
<keyword evidence="3" id="KW-1185">Reference proteome</keyword>
<dbReference type="InterPro" id="IPR006938">
    <property type="entry name" value="DUF624"/>
</dbReference>
<evidence type="ECO:0000313" key="3">
    <source>
        <dbReference type="Proteomes" id="UP000275076"/>
    </source>
</evidence>
<dbReference type="EMBL" id="RBVX01000001">
    <property type="protein sequence ID" value="RSL35322.1"/>
    <property type="molecule type" value="Genomic_DNA"/>
</dbReference>
<proteinExistence type="predicted"/>
<dbReference type="AlphaFoldDB" id="A0A428NA91"/>
<sequence length="203" mass="23252">MESGLYKISHWIMRLAHLNLLWILFTFIGLVAAGIFPSTTAMFTIVRDWVRGEHDKPIFSTFWATYKKEFSRSNLLGSIVLIIGIILYVDYFYFLNMQGAIGTAMSILFITTAVLYLMLVSFLFPVLAHYDFKTIDYIKYSFIVGASYPLHTFYIVLSVGVVLYATVVFPVILVFFSGSFLSLLIMRFAYTAFEKIDKKITAN</sequence>
<keyword evidence="1" id="KW-0472">Membrane</keyword>
<feature type="transmembrane region" description="Helical" evidence="1">
    <location>
        <begin position="171"/>
        <end position="190"/>
    </location>
</feature>
<evidence type="ECO:0000313" key="2">
    <source>
        <dbReference type="EMBL" id="RSL35322.1"/>
    </source>
</evidence>
<comment type="caution">
    <text evidence="2">The sequence shown here is derived from an EMBL/GenBank/DDBJ whole genome shotgun (WGS) entry which is preliminary data.</text>
</comment>
<name>A0A428NA91_9BACI</name>
<dbReference type="OrthoDB" id="2182676at2"/>
<organism evidence="2 3">
    <name type="scientific">Salibacterium salarium</name>
    <dbReference type="NCBI Taxonomy" id="284579"/>
    <lineage>
        <taxon>Bacteria</taxon>
        <taxon>Bacillati</taxon>
        <taxon>Bacillota</taxon>
        <taxon>Bacilli</taxon>
        <taxon>Bacillales</taxon>
        <taxon>Bacillaceae</taxon>
    </lineage>
</organism>
<dbReference type="Pfam" id="PF04854">
    <property type="entry name" value="DUF624"/>
    <property type="match status" value="1"/>
</dbReference>
<feature type="transmembrane region" description="Helical" evidence="1">
    <location>
        <begin position="20"/>
        <end position="46"/>
    </location>
</feature>
<keyword evidence="1" id="KW-1133">Transmembrane helix</keyword>
<protein>
    <submittedName>
        <fullName evidence="2">DUF624 domain-containing protein</fullName>
    </submittedName>
</protein>
<dbReference type="Proteomes" id="UP000275076">
    <property type="component" value="Unassembled WGS sequence"/>
</dbReference>
<accession>A0A428NA91</accession>
<feature type="transmembrane region" description="Helical" evidence="1">
    <location>
        <begin position="140"/>
        <end position="165"/>
    </location>
</feature>
<gene>
    <name evidence="2" type="ORF">D7Z54_01800</name>
</gene>
<feature type="transmembrane region" description="Helical" evidence="1">
    <location>
        <begin position="100"/>
        <end position="128"/>
    </location>
</feature>
<keyword evidence="1" id="KW-0812">Transmembrane</keyword>
<feature type="transmembrane region" description="Helical" evidence="1">
    <location>
        <begin position="75"/>
        <end position="94"/>
    </location>
</feature>
<dbReference type="RefSeq" id="WP_125553825.1">
    <property type="nucleotide sequence ID" value="NZ_RBVX01000001.1"/>
</dbReference>
<reference evidence="2 3" key="1">
    <citation type="submission" date="2018-10" db="EMBL/GenBank/DDBJ databases">
        <title>Draft genome sequence of Bacillus salarius IM0101, isolated from a hypersaline soil in Inner Mongolia, China.</title>
        <authorList>
            <person name="Yamprayoonswat W."/>
            <person name="Boonvisut S."/>
            <person name="Jumpathong W."/>
            <person name="Sittihan S."/>
            <person name="Ruangsuj P."/>
            <person name="Wanthongcharoen S."/>
            <person name="Thongpramul N."/>
            <person name="Pimmason S."/>
            <person name="Yu B."/>
            <person name="Yasawong M."/>
        </authorList>
    </citation>
    <scope>NUCLEOTIDE SEQUENCE [LARGE SCALE GENOMIC DNA]</scope>
    <source>
        <strain evidence="2 3">IM0101</strain>
    </source>
</reference>